<dbReference type="InterPro" id="IPR036217">
    <property type="entry name" value="MethylDNA_cys_MeTrfase_DNAb"/>
</dbReference>
<keyword evidence="4 14" id="KW-0963">Cytoplasm</keyword>
<dbReference type="GO" id="GO:0046872">
    <property type="term" value="F:metal ion binding"/>
    <property type="evidence" value="ECO:0007669"/>
    <property type="project" value="UniProtKB-KW"/>
</dbReference>
<dbReference type="PROSITE" id="PS00374">
    <property type="entry name" value="MGMT"/>
    <property type="match status" value="1"/>
</dbReference>
<evidence type="ECO:0000259" key="15">
    <source>
        <dbReference type="Pfam" id="PF01035"/>
    </source>
</evidence>
<feature type="domain" description="Methylated-DNA-[protein]-cysteine S-methyltransferase DNA binding" evidence="15">
    <location>
        <begin position="80"/>
        <end position="159"/>
    </location>
</feature>
<evidence type="ECO:0000259" key="16">
    <source>
        <dbReference type="Pfam" id="PF02870"/>
    </source>
</evidence>
<comment type="function">
    <text evidence="14">Involved in the cellular defense against the biological effects of O6-methylguanine (O6-MeG) and O4-methylthymine (O4-MeT) in DNA. Repairs the methylated nucleobase in DNA by stoichiometrically transferring the methyl group to a cysteine residue in the enzyme. This is a suicide reaction: the enzyme is irreversibly inactivated.</text>
</comment>
<evidence type="ECO:0000256" key="13">
    <source>
        <dbReference type="ARBA" id="ARBA00049348"/>
    </source>
</evidence>
<evidence type="ECO:0000256" key="4">
    <source>
        <dbReference type="ARBA" id="ARBA00022490"/>
    </source>
</evidence>
<gene>
    <name evidence="17" type="ORF">CR194_00125</name>
</gene>
<dbReference type="HAMAP" id="MF_00772">
    <property type="entry name" value="OGT"/>
    <property type="match status" value="1"/>
</dbReference>
<dbReference type="CDD" id="cd06445">
    <property type="entry name" value="ATase"/>
    <property type="match status" value="1"/>
</dbReference>
<name>A0A323TMK4_9BACI</name>
<feature type="active site" description="Nucleophile; methyl group acceptor" evidence="14">
    <location>
        <position position="131"/>
    </location>
</feature>
<comment type="caution">
    <text evidence="17">The sequence shown here is derived from an EMBL/GenBank/DDBJ whole genome shotgun (WGS) entry which is preliminary data.</text>
</comment>
<evidence type="ECO:0000256" key="10">
    <source>
        <dbReference type="ARBA" id="ARBA00022833"/>
    </source>
</evidence>
<dbReference type="GO" id="GO:0003677">
    <property type="term" value="F:DNA binding"/>
    <property type="evidence" value="ECO:0007669"/>
    <property type="project" value="UniProtKB-KW"/>
</dbReference>
<protein>
    <recommendedName>
        <fullName evidence="14">Methylated-DNA--protein-cysteine methyltransferase</fullName>
        <ecNumber evidence="14">2.1.1.63</ecNumber>
    </recommendedName>
    <alternativeName>
        <fullName evidence="14">6-O-methylguanine-DNA methyltransferase</fullName>
        <shortName evidence="14">MGMT</shortName>
    </alternativeName>
    <alternativeName>
        <fullName evidence="14">O-6-methylguanine-DNA-alkyltransferase</fullName>
    </alternativeName>
</protein>
<reference evidence="17 18" key="1">
    <citation type="submission" date="2017-10" db="EMBL/GenBank/DDBJ databases">
        <title>Bacillus sp. nov., a halophilic bacterium isolated from a Keqin Lake.</title>
        <authorList>
            <person name="Wang H."/>
        </authorList>
    </citation>
    <scope>NUCLEOTIDE SEQUENCE [LARGE SCALE GENOMIC DNA]</scope>
    <source>
        <strain evidence="17 18">KQ-12</strain>
    </source>
</reference>
<dbReference type="FunFam" id="1.10.10.10:FF:000214">
    <property type="entry name" value="Methylated-DNA--protein-cysteine methyltransferase"/>
    <property type="match status" value="1"/>
</dbReference>
<evidence type="ECO:0000313" key="18">
    <source>
        <dbReference type="Proteomes" id="UP000248214"/>
    </source>
</evidence>
<organism evidence="17 18">
    <name type="scientific">Salipaludibacillus keqinensis</name>
    <dbReference type="NCBI Taxonomy" id="2045207"/>
    <lineage>
        <taxon>Bacteria</taxon>
        <taxon>Bacillati</taxon>
        <taxon>Bacillota</taxon>
        <taxon>Bacilli</taxon>
        <taxon>Bacillales</taxon>
        <taxon>Bacillaceae</taxon>
    </lineage>
</organism>
<comment type="catalytic activity">
    <reaction evidence="1 14">
        <text>a 4-O-methyl-thymidine in DNA + L-cysteinyl-[protein] = a thymidine in DNA + S-methyl-L-cysteinyl-[protein]</text>
        <dbReference type="Rhea" id="RHEA:53428"/>
        <dbReference type="Rhea" id="RHEA-COMP:10131"/>
        <dbReference type="Rhea" id="RHEA-COMP:10132"/>
        <dbReference type="Rhea" id="RHEA-COMP:13555"/>
        <dbReference type="Rhea" id="RHEA-COMP:13556"/>
        <dbReference type="ChEBI" id="CHEBI:29950"/>
        <dbReference type="ChEBI" id="CHEBI:82612"/>
        <dbReference type="ChEBI" id="CHEBI:137386"/>
        <dbReference type="ChEBI" id="CHEBI:137387"/>
        <dbReference type="EC" id="2.1.1.63"/>
    </reaction>
</comment>
<dbReference type="EC" id="2.1.1.63" evidence="14"/>
<accession>A0A323TMK4</accession>
<dbReference type="PANTHER" id="PTHR10815:SF5">
    <property type="entry name" value="METHYLATED-DNA--PROTEIN-CYSTEINE METHYLTRANSFERASE"/>
    <property type="match status" value="1"/>
</dbReference>
<evidence type="ECO:0000256" key="5">
    <source>
        <dbReference type="ARBA" id="ARBA00022553"/>
    </source>
</evidence>
<keyword evidence="5" id="KW-0597">Phosphoprotein</keyword>
<evidence type="ECO:0000256" key="2">
    <source>
        <dbReference type="ARBA" id="ARBA00001947"/>
    </source>
</evidence>
<keyword evidence="9 14" id="KW-0227">DNA damage</keyword>
<dbReference type="OrthoDB" id="9802228at2"/>
<dbReference type="AlphaFoldDB" id="A0A323TMK4"/>
<dbReference type="EMBL" id="PDOD01000001">
    <property type="protein sequence ID" value="PYZ95284.1"/>
    <property type="molecule type" value="Genomic_DNA"/>
</dbReference>
<dbReference type="Gene3D" id="3.30.160.70">
    <property type="entry name" value="Methylated DNA-protein cysteine methyltransferase domain"/>
    <property type="match status" value="1"/>
</dbReference>
<evidence type="ECO:0000256" key="3">
    <source>
        <dbReference type="ARBA" id="ARBA00008711"/>
    </source>
</evidence>
<keyword evidence="8" id="KW-0479">Metal-binding</keyword>
<evidence type="ECO:0000256" key="11">
    <source>
        <dbReference type="ARBA" id="ARBA00023125"/>
    </source>
</evidence>
<sequence>MESPIGAITLAASDYGICFIEFGSVKSTCSSMKMKMNKLQIKGELKEDEEPLQQAKHQLTEYFSGEREEFDLPLDLIGTKFQQLVWDQVSRIPYGVTKSYKQIAREIGAPKAVRAIGGSNNKNPVPIIIPCHRVIGSNGSMVGYGGGLDKKEILLRLEGSFEKMTS</sequence>
<comment type="cofactor">
    <cofactor evidence="2">
        <name>Zn(2+)</name>
        <dbReference type="ChEBI" id="CHEBI:29105"/>
    </cofactor>
</comment>
<evidence type="ECO:0000313" key="17">
    <source>
        <dbReference type="EMBL" id="PYZ95284.1"/>
    </source>
</evidence>
<dbReference type="PANTHER" id="PTHR10815">
    <property type="entry name" value="METHYLATED-DNA--PROTEIN-CYSTEINE METHYLTRANSFERASE"/>
    <property type="match status" value="1"/>
</dbReference>
<keyword evidence="18" id="KW-1185">Reference proteome</keyword>
<evidence type="ECO:0000256" key="9">
    <source>
        <dbReference type="ARBA" id="ARBA00022763"/>
    </source>
</evidence>
<dbReference type="GO" id="GO:0003908">
    <property type="term" value="F:methylated-DNA-[protein]-cysteine S-methyltransferase activity"/>
    <property type="evidence" value="ECO:0007669"/>
    <property type="project" value="UniProtKB-UniRule"/>
</dbReference>
<comment type="subcellular location">
    <subcellularLocation>
        <location evidence="14">Cytoplasm</location>
    </subcellularLocation>
</comment>
<dbReference type="GO" id="GO:0005737">
    <property type="term" value="C:cytoplasm"/>
    <property type="evidence" value="ECO:0007669"/>
    <property type="project" value="UniProtKB-SubCell"/>
</dbReference>
<keyword evidence="6 14" id="KW-0489">Methyltransferase</keyword>
<dbReference type="InterPro" id="IPR001497">
    <property type="entry name" value="MethylDNA_cys_MeTrfase_AS"/>
</dbReference>
<dbReference type="Pfam" id="PF01035">
    <property type="entry name" value="DNA_binding_1"/>
    <property type="match status" value="1"/>
</dbReference>
<dbReference type="FunFam" id="3.30.160.70:FF:000001">
    <property type="entry name" value="Methylated-DNA--protein-cysteine methyltransferase"/>
    <property type="match status" value="1"/>
</dbReference>
<evidence type="ECO:0000256" key="14">
    <source>
        <dbReference type="HAMAP-Rule" id="MF_00772"/>
    </source>
</evidence>
<evidence type="ECO:0000256" key="1">
    <source>
        <dbReference type="ARBA" id="ARBA00001286"/>
    </source>
</evidence>
<dbReference type="SUPFAM" id="SSF53155">
    <property type="entry name" value="Methylated DNA-protein cysteine methyltransferase domain"/>
    <property type="match status" value="1"/>
</dbReference>
<dbReference type="GO" id="GO:0006307">
    <property type="term" value="P:DNA alkylation repair"/>
    <property type="evidence" value="ECO:0007669"/>
    <property type="project" value="UniProtKB-UniRule"/>
</dbReference>
<feature type="domain" description="Methylguanine DNA methyltransferase ribonuclease-like" evidence="16">
    <location>
        <begin position="1"/>
        <end position="76"/>
    </location>
</feature>
<evidence type="ECO:0000256" key="7">
    <source>
        <dbReference type="ARBA" id="ARBA00022679"/>
    </source>
</evidence>
<dbReference type="InterPro" id="IPR014048">
    <property type="entry name" value="MethylDNA_cys_MeTrfase_DNA-bd"/>
</dbReference>
<dbReference type="NCBIfam" id="TIGR00589">
    <property type="entry name" value="ogt"/>
    <property type="match status" value="1"/>
</dbReference>
<dbReference type="Pfam" id="PF02870">
    <property type="entry name" value="Methyltransf_1N"/>
    <property type="match status" value="1"/>
</dbReference>
<keyword evidence="11" id="KW-0238">DNA-binding</keyword>
<keyword evidence="7 14" id="KW-0808">Transferase</keyword>
<dbReference type="InterPro" id="IPR023546">
    <property type="entry name" value="MGMT"/>
</dbReference>
<evidence type="ECO:0000256" key="6">
    <source>
        <dbReference type="ARBA" id="ARBA00022603"/>
    </source>
</evidence>
<comment type="catalytic activity">
    <reaction evidence="13 14">
        <text>a 6-O-methyl-2'-deoxyguanosine in DNA + L-cysteinyl-[protein] = S-methyl-L-cysteinyl-[protein] + a 2'-deoxyguanosine in DNA</text>
        <dbReference type="Rhea" id="RHEA:24000"/>
        <dbReference type="Rhea" id="RHEA-COMP:10131"/>
        <dbReference type="Rhea" id="RHEA-COMP:10132"/>
        <dbReference type="Rhea" id="RHEA-COMP:11367"/>
        <dbReference type="Rhea" id="RHEA-COMP:11368"/>
        <dbReference type="ChEBI" id="CHEBI:29950"/>
        <dbReference type="ChEBI" id="CHEBI:82612"/>
        <dbReference type="ChEBI" id="CHEBI:85445"/>
        <dbReference type="ChEBI" id="CHEBI:85448"/>
        <dbReference type="EC" id="2.1.1.63"/>
    </reaction>
</comment>
<evidence type="ECO:0000256" key="12">
    <source>
        <dbReference type="ARBA" id="ARBA00023204"/>
    </source>
</evidence>
<dbReference type="SUPFAM" id="SSF46767">
    <property type="entry name" value="Methylated DNA-protein cysteine methyltransferase, C-terminal domain"/>
    <property type="match status" value="1"/>
</dbReference>
<proteinExistence type="inferred from homology"/>
<comment type="similarity">
    <text evidence="3 14">Belongs to the MGMT family.</text>
</comment>
<dbReference type="InterPro" id="IPR036631">
    <property type="entry name" value="MGMT_N_sf"/>
</dbReference>
<evidence type="ECO:0000256" key="8">
    <source>
        <dbReference type="ARBA" id="ARBA00022723"/>
    </source>
</evidence>
<comment type="miscellaneous">
    <text evidence="14">This enzyme catalyzes only one turnover and therefore is not strictly catalytic. According to one definition, an enzyme is a biocatalyst that acts repeatedly and over many reaction cycles.</text>
</comment>
<keyword evidence="10" id="KW-0862">Zinc</keyword>
<dbReference type="Gene3D" id="1.10.10.10">
    <property type="entry name" value="Winged helix-like DNA-binding domain superfamily/Winged helix DNA-binding domain"/>
    <property type="match status" value="1"/>
</dbReference>
<dbReference type="InterPro" id="IPR036388">
    <property type="entry name" value="WH-like_DNA-bd_sf"/>
</dbReference>
<dbReference type="GO" id="GO:0032259">
    <property type="term" value="P:methylation"/>
    <property type="evidence" value="ECO:0007669"/>
    <property type="project" value="UniProtKB-KW"/>
</dbReference>
<dbReference type="InterPro" id="IPR008332">
    <property type="entry name" value="MethylG_MeTrfase_N"/>
</dbReference>
<dbReference type="Proteomes" id="UP000248214">
    <property type="component" value="Unassembled WGS sequence"/>
</dbReference>
<keyword evidence="12 14" id="KW-0234">DNA repair</keyword>